<evidence type="ECO:0000313" key="9">
    <source>
        <dbReference type="Proteomes" id="UP000595498"/>
    </source>
</evidence>
<evidence type="ECO:0000256" key="3">
    <source>
        <dbReference type="ARBA" id="ARBA00022729"/>
    </source>
</evidence>
<dbReference type="Pfam" id="PF07980">
    <property type="entry name" value="SusD_RagB"/>
    <property type="match status" value="1"/>
</dbReference>
<evidence type="ECO:0000256" key="4">
    <source>
        <dbReference type="ARBA" id="ARBA00023136"/>
    </source>
</evidence>
<evidence type="ECO:0000256" key="1">
    <source>
        <dbReference type="ARBA" id="ARBA00004442"/>
    </source>
</evidence>
<keyword evidence="4" id="KW-0472">Membrane</keyword>
<comment type="similarity">
    <text evidence="2">Belongs to the SusD family.</text>
</comment>
<gene>
    <name evidence="8" type="ORF">I6I98_17460</name>
</gene>
<reference evidence="8 9" key="1">
    <citation type="submission" date="2021-01" db="EMBL/GenBank/DDBJ databases">
        <title>FDA dAtabase for Regulatory Grade micrObial Sequences (FDA-ARGOS): Supporting development and validation of Infectious Disease Dx tests.</title>
        <authorList>
            <person name="Sproer C."/>
            <person name="Gronow S."/>
            <person name="Severitt S."/>
            <person name="Schroder I."/>
            <person name="Tallon L."/>
            <person name="Sadzewicz L."/>
            <person name="Zhao X."/>
            <person name="Boylan J."/>
            <person name="Ott S."/>
            <person name="Bowen H."/>
            <person name="Vavikolanu K."/>
            <person name="Mehta A."/>
            <person name="Aluvathingal J."/>
            <person name="Nadendla S."/>
            <person name="Lowell S."/>
            <person name="Myers T."/>
            <person name="Yan Y."/>
            <person name="Sichtig H."/>
        </authorList>
    </citation>
    <scope>NUCLEOTIDE SEQUENCE [LARGE SCALE GENOMIC DNA]</scope>
    <source>
        <strain evidence="8 9">FDAARGOS_1141</strain>
    </source>
</reference>
<accession>A0ABX7CK42</accession>
<feature type="domain" description="RagB/SusD" evidence="6">
    <location>
        <begin position="316"/>
        <end position="586"/>
    </location>
</feature>
<comment type="subcellular location">
    <subcellularLocation>
        <location evidence="1">Cell outer membrane</location>
    </subcellularLocation>
</comment>
<feature type="domain" description="SusD-like N-terminal" evidence="7">
    <location>
        <begin position="142"/>
        <end position="232"/>
    </location>
</feature>
<evidence type="ECO:0000313" key="8">
    <source>
        <dbReference type="EMBL" id="QQT52048.1"/>
    </source>
</evidence>
<dbReference type="PROSITE" id="PS51257">
    <property type="entry name" value="PROKAR_LIPOPROTEIN"/>
    <property type="match status" value="1"/>
</dbReference>
<evidence type="ECO:0000256" key="5">
    <source>
        <dbReference type="ARBA" id="ARBA00023237"/>
    </source>
</evidence>
<dbReference type="Pfam" id="PF14322">
    <property type="entry name" value="SusD-like_3"/>
    <property type="match status" value="1"/>
</dbReference>
<dbReference type="InterPro" id="IPR033985">
    <property type="entry name" value="SusD-like_N"/>
</dbReference>
<protein>
    <submittedName>
        <fullName evidence="8">RagB/SusD family nutrient uptake outer membrane protein</fullName>
    </submittedName>
</protein>
<dbReference type="InterPro" id="IPR011990">
    <property type="entry name" value="TPR-like_helical_dom_sf"/>
</dbReference>
<evidence type="ECO:0000259" key="7">
    <source>
        <dbReference type="Pfam" id="PF14322"/>
    </source>
</evidence>
<evidence type="ECO:0000259" key="6">
    <source>
        <dbReference type="Pfam" id="PF07980"/>
    </source>
</evidence>
<name>A0ABX7CK42_SPHMU</name>
<organism evidence="8 9">
    <name type="scientific">Sphingobacterium multivorum</name>
    <dbReference type="NCBI Taxonomy" id="28454"/>
    <lineage>
        <taxon>Bacteria</taxon>
        <taxon>Pseudomonadati</taxon>
        <taxon>Bacteroidota</taxon>
        <taxon>Sphingobacteriia</taxon>
        <taxon>Sphingobacteriales</taxon>
        <taxon>Sphingobacteriaceae</taxon>
        <taxon>Sphingobacterium</taxon>
    </lineage>
</organism>
<keyword evidence="9" id="KW-1185">Reference proteome</keyword>
<proteinExistence type="inferred from homology"/>
<evidence type="ECO:0000256" key="2">
    <source>
        <dbReference type="ARBA" id="ARBA00006275"/>
    </source>
</evidence>
<dbReference type="SUPFAM" id="SSF48452">
    <property type="entry name" value="TPR-like"/>
    <property type="match status" value="1"/>
</dbReference>
<keyword evidence="3" id="KW-0732">Signal</keyword>
<dbReference type="Proteomes" id="UP000595498">
    <property type="component" value="Chromosome"/>
</dbReference>
<keyword evidence="5" id="KW-0998">Cell outer membrane</keyword>
<sequence>MKKYSIPILFSLAVAFQSCNDSFLDRLPTTDLNDGLYWNSEDDLKAYANGIYNQAGNNGDYMFFLGFTNTAFGSATHAVVPIEAQTDNHGSRASEHETFIRRAAGQQTVPNDAGQGGWLWPFLRVCNVMLANYQNVPIAESIKNQYAGEALFFRAWFYLDKVQNYGDVPYVSTPLNTDSPQLFEKRTPRKQVMDSVLRDINLAIEYLPTSWTNGAGRITKYTALALKSRLALYEGTYRKYHGLGDAENYLRESLDASEKLMASNVYKIYNTGKPKADYRSLFINSELSSNPEIIMARNYVKGILTHNMSGYVQTQNAGPTRDFVDDFLCIEPDGTAKPIALSSIYNDASIENLFNNRDARLSQIVLDPREEQTIFRSNVGYPRLLGMGGDISATGYHLIKYFDYDQRQLATNSDTDAPIFRYAEILLNYAEAKAELGTLSQTDLDRSINLLRDRAGVPRLQLNPPMDPKYAGEGISSNLVEIRRERRIELCYEQTRYQDLMRWKKGSYLAKKVLGIRFEDSDRNSPRFAKVSSSVKTVEVGGKKYIDVYAGSDFVNRVFDEDKHYLMPLPINVLSKNPALGQNPKW</sequence>
<dbReference type="EMBL" id="CP068224">
    <property type="protein sequence ID" value="QQT52048.1"/>
    <property type="molecule type" value="Genomic_DNA"/>
</dbReference>
<dbReference type="InterPro" id="IPR012944">
    <property type="entry name" value="SusD_RagB_dom"/>
</dbReference>
<dbReference type="Gene3D" id="1.25.40.390">
    <property type="match status" value="1"/>
</dbReference>